<dbReference type="GO" id="GO:0005829">
    <property type="term" value="C:cytosol"/>
    <property type="evidence" value="ECO:0007669"/>
    <property type="project" value="TreeGrafter"/>
</dbReference>
<dbReference type="NCBIfam" id="TIGR01413">
    <property type="entry name" value="Dyp_perox_fam"/>
    <property type="match status" value="1"/>
</dbReference>
<keyword evidence="5" id="KW-0408">Iron</keyword>
<keyword evidence="2 9" id="KW-0575">Peroxidase</keyword>
<dbReference type="PROSITE" id="PS51404">
    <property type="entry name" value="DYP_PEROXIDASE"/>
    <property type="match status" value="1"/>
</dbReference>
<dbReference type="Pfam" id="PF20628">
    <property type="entry name" value="Dyp_perox_C"/>
    <property type="match status" value="1"/>
</dbReference>
<evidence type="ECO:0000259" key="8">
    <source>
        <dbReference type="Pfam" id="PF20628"/>
    </source>
</evidence>
<proteinExistence type="inferred from homology"/>
<comment type="cofactor">
    <cofactor evidence="1">
        <name>heme b</name>
        <dbReference type="ChEBI" id="CHEBI:60344"/>
    </cofactor>
</comment>
<evidence type="ECO:0000256" key="5">
    <source>
        <dbReference type="ARBA" id="ARBA00023004"/>
    </source>
</evidence>
<evidence type="ECO:0000256" key="2">
    <source>
        <dbReference type="ARBA" id="ARBA00022559"/>
    </source>
</evidence>
<dbReference type="SUPFAM" id="SSF54909">
    <property type="entry name" value="Dimeric alpha+beta barrel"/>
    <property type="match status" value="1"/>
</dbReference>
<dbReference type="AlphaFoldDB" id="A0AAU7V4X1"/>
<protein>
    <submittedName>
        <fullName evidence="9">Dyp-type peroxidase</fullName>
        <ecNumber evidence="9">1.11.1.-</ecNumber>
    </submittedName>
</protein>
<evidence type="ECO:0000256" key="6">
    <source>
        <dbReference type="ARBA" id="ARBA00025737"/>
    </source>
</evidence>
<name>A0AAU7V4X1_9ACTO</name>
<keyword evidence="4 9" id="KW-0560">Oxidoreductase</keyword>
<evidence type="ECO:0000256" key="3">
    <source>
        <dbReference type="ARBA" id="ARBA00022723"/>
    </source>
</evidence>
<comment type="similarity">
    <text evidence="6">Belongs to the DyP-type peroxidase family.</text>
</comment>
<evidence type="ECO:0000259" key="7">
    <source>
        <dbReference type="Pfam" id="PF04261"/>
    </source>
</evidence>
<dbReference type="KEGG" id="sapp:SAC06_05510"/>
<sequence>MAEFGPYTEAQDVTGLLTPAAIFLTVSVADHATTGQIKEFLAGMEDLVKNVNFRDPEFSLTCVVGLGSQLWELLTRAPVPQQLHPFVEIRGQRHVAPATPGDIFFHLRANRIDLCFELEKQILDVLGALVQVEDETVGFRYFEARDLLGFVDGTANPRGQAQVEAALIGDREPLWSQGSYLMVQKYVHQLGDWEQLSTAEQEAIIGRTKLSNIELDDAPPAEQKSHKTLSTVEDANGDEMDILRDNMPFGSPAAGEFGTYFIAYAGDLSVTEEMLRRMVVGDPPGKHDRILDFSTPVTGCVFFVPPADFLASLA</sequence>
<dbReference type="Pfam" id="PF04261">
    <property type="entry name" value="Dyp_perox_N"/>
    <property type="match status" value="1"/>
</dbReference>
<dbReference type="GO" id="GO:0004601">
    <property type="term" value="F:peroxidase activity"/>
    <property type="evidence" value="ECO:0007669"/>
    <property type="project" value="UniProtKB-KW"/>
</dbReference>
<evidence type="ECO:0000256" key="4">
    <source>
        <dbReference type="ARBA" id="ARBA00023002"/>
    </source>
</evidence>
<dbReference type="InterPro" id="IPR048327">
    <property type="entry name" value="Dyp_perox_N"/>
</dbReference>
<keyword evidence="3" id="KW-0479">Metal-binding</keyword>
<accession>A0AAU7V4X1</accession>
<dbReference type="InterPro" id="IPR048328">
    <property type="entry name" value="Dyp_perox_C"/>
</dbReference>
<dbReference type="EMBL" id="CP138335">
    <property type="protein sequence ID" value="XBW07115.1"/>
    <property type="molecule type" value="Genomic_DNA"/>
</dbReference>
<feature type="domain" description="Dyp-type peroxidase N-terminal" evidence="7">
    <location>
        <begin position="17"/>
        <end position="140"/>
    </location>
</feature>
<gene>
    <name evidence="9" type="ORF">SAC06_05510</name>
</gene>
<dbReference type="RefSeq" id="WP_350257321.1">
    <property type="nucleotide sequence ID" value="NZ_CP138335.1"/>
</dbReference>
<feature type="domain" description="Dyp-type peroxidase C-terminal" evidence="8">
    <location>
        <begin position="143"/>
        <end position="308"/>
    </location>
</feature>
<dbReference type="InterPro" id="IPR006314">
    <property type="entry name" value="Dyp_peroxidase"/>
</dbReference>
<reference evidence="9" key="1">
    <citation type="submission" date="2023-11" db="EMBL/GenBank/DDBJ databases">
        <title>Scrofimicrobium hongkongense sp. nov., isolated from a patient with peritonitis.</title>
        <authorList>
            <person name="Lao H.Y."/>
            <person name="Wong A.Y.P."/>
            <person name="Ng T.L."/>
            <person name="Wong R.Y.L."/>
            <person name="Yau M.C.Y."/>
            <person name="Lam J.Y.W."/>
            <person name="Siu G.K.H."/>
        </authorList>
    </citation>
    <scope>NUCLEOTIDE SEQUENCE</scope>
    <source>
        <strain evidence="9">R131</strain>
    </source>
</reference>
<dbReference type="GO" id="GO:0020037">
    <property type="term" value="F:heme binding"/>
    <property type="evidence" value="ECO:0007669"/>
    <property type="project" value="InterPro"/>
</dbReference>
<dbReference type="GO" id="GO:0046872">
    <property type="term" value="F:metal ion binding"/>
    <property type="evidence" value="ECO:0007669"/>
    <property type="project" value="UniProtKB-KW"/>
</dbReference>
<dbReference type="PANTHER" id="PTHR30521:SF0">
    <property type="entry name" value="DYP-TYPE PEROXIDASE FAMILY PROTEIN"/>
    <property type="match status" value="1"/>
</dbReference>
<dbReference type="InterPro" id="IPR011008">
    <property type="entry name" value="Dimeric_a/b-barrel"/>
</dbReference>
<organism evidence="9">
    <name type="scientific">Scrofimicrobium appendicitidis</name>
    <dbReference type="NCBI Taxonomy" id="3079930"/>
    <lineage>
        <taxon>Bacteria</taxon>
        <taxon>Bacillati</taxon>
        <taxon>Actinomycetota</taxon>
        <taxon>Actinomycetes</taxon>
        <taxon>Actinomycetales</taxon>
        <taxon>Actinomycetaceae</taxon>
        <taxon>Scrofimicrobium</taxon>
    </lineage>
</organism>
<evidence type="ECO:0000313" key="9">
    <source>
        <dbReference type="EMBL" id="XBW07115.1"/>
    </source>
</evidence>
<evidence type="ECO:0000256" key="1">
    <source>
        <dbReference type="ARBA" id="ARBA00001970"/>
    </source>
</evidence>
<dbReference type="EC" id="1.11.1.-" evidence="9"/>
<dbReference type="PANTHER" id="PTHR30521">
    <property type="entry name" value="DEFERROCHELATASE/PEROXIDASE"/>
    <property type="match status" value="1"/>
</dbReference>